<sequence length="280" mass="29133">MPTIEGVLRSELRVGPTAEIFVNDTVNGPYFTMQSAIDACVDNRGDIILKARGGEEVTSTVNFNKAGIRVVSVGPTMAPLAQGEFHSIYADAAFVDGPVATFTADRCVVDGLGFVSRDTGATFWSGAAALIGGGADANPFGVHLVNCRFPKWGLDNRIGLAIEGSSDVLIEHCGFEGVGSNFETGIYVQGATANLTVEGCVFRDCTYGITHGAFAGGGPDALYKGNTFLAGKVLDAGGNAAIALLTDNYSQFATNATSYSDTVSALQTLGIEFSGNHYSE</sequence>
<dbReference type="InterPro" id="IPR012334">
    <property type="entry name" value="Pectin_lyas_fold"/>
</dbReference>
<protein>
    <recommendedName>
        <fullName evidence="1">Right handed beta helix domain-containing protein</fullName>
    </recommendedName>
</protein>
<evidence type="ECO:0000313" key="2">
    <source>
        <dbReference type="EMBL" id="KKL84679.1"/>
    </source>
</evidence>
<dbReference type="Pfam" id="PF13229">
    <property type="entry name" value="Beta_helix"/>
    <property type="match status" value="1"/>
</dbReference>
<comment type="caution">
    <text evidence="2">The sequence shown here is derived from an EMBL/GenBank/DDBJ whole genome shotgun (WGS) entry which is preliminary data.</text>
</comment>
<dbReference type="EMBL" id="LAZR01021635">
    <property type="protein sequence ID" value="KKL84679.1"/>
    <property type="molecule type" value="Genomic_DNA"/>
</dbReference>
<dbReference type="InterPro" id="IPR011050">
    <property type="entry name" value="Pectin_lyase_fold/virulence"/>
</dbReference>
<dbReference type="Gene3D" id="2.160.20.10">
    <property type="entry name" value="Single-stranded right-handed beta-helix, Pectin lyase-like"/>
    <property type="match status" value="1"/>
</dbReference>
<gene>
    <name evidence="2" type="ORF">LCGC14_1962310</name>
</gene>
<evidence type="ECO:0000259" key="1">
    <source>
        <dbReference type="Pfam" id="PF13229"/>
    </source>
</evidence>
<dbReference type="InterPro" id="IPR039448">
    <property type="entry name" value="Beta_helix"/>
</dbReference>
<dbReference type="AlphaFoldDB" id="A0A0F9FE51"/>
<feature type="domain" description="Right handed beta helix" evidence="1">
    <location>
        <begin position="142"/>
        <end position="245"/>
    </location>
</feature>
<reference evidence="2" key="1">
    <citation type="journal article" date="2015" name="Nature">
        <title>Complex archaea that bridge the gap between prokaryotes and eukaryotes.</title>
        <authorList>
            <person name="Spang A."/>
            <person name="Saw J.H."/>
            <person name="Jorgensen S.L."/>
            <person name="Zaremba-Niedzwiedzka K."/>
            <person name="Martijn J."/>
            <person name="Lind A.E."/>
            <person name="van Eijk R."/>
            <person name="Schleper C."/>
            <person name="Guy L."/>
            <person name="Ettema T.J."/>
        </authorList>
    </citation>
    <scope>NUCLEOTIDE SEQUENCE</scope>
</reference>
<accession>A0A0F9FE51</accession>
<dbReference type="SUPFAM" id="SSF51126">
    <property type="entry name" value="Pectin lyase-like"/>
    <property type="match status" value="1"/>
</dbReference>
<name>A0A0F9FE51_9ZZZZ</name>
<proteinExistence type="predicted"/>
<organism evidence="2">
    <name type="scientific">marine sediment metagenome</name>
    <dbReference type="NCBI Taxonomy" id="412755"/>
    <lineage>
        <taxon>unclassified sequences</taxon>
        <taxon>metagenomes</taxon>
        <taxon>ecological metagenomes</taxon>
    </lineage>
</organism>